<comment type="caution">
    <text evidence="3">The sequence shown here is derived from an EMBL/GenBank/DDBJ whole genome shotgun (WGS) entry which is preliminary data.</text>
</comment>
<gene>
    <name evidence="3" type="ORF">D3P04_17905</name>
</gene>
<protein>
    <submittedName>
        <fullName evidence="3">Uncharacterized protein</fullName>
    </submittedName>
</protein>
<feature type="signal peptide" evidence="2">
    <location>
        <begin position="1"/>
        <end position="24"/>
    </location>
</feature>
<sequence length="95" mass="11150">MKRRTIFGMSVAALAGIFAAPAVADDDMRSLLYILNTVSQFDRGHSVIHYPRGYHDDDDDGRRHKFHHRRFSRDDDDDDRGHRGRHRGRWNDDDD</sequence>
<name>A0A418SPQ3_9RHOB</name>
<evidence type="ECO:0000256" key="1">
    <source>
        <dbReference type="SAM" id="MobiDB-lite"/>
    </source>
</evidence>
<proteinExistence type="predicted"/>
<feature type="chain" id="PRO_5019066863" evidence="2">
    <location>
        <begin position="25"/>
        <end position="95"/>
    </location>
</feature>
<evidence type="ECO:0000256" key="2">
    <source>
        <dbReference type="SAM" id="SignalP"/>
    </source>
</evidence>
<evidence type="ECO:0000313" key="4">
    <source>
        <dbReference type="Proteomes" id="UP000284202"/>
    </source>
</evidence>
<organism evidence="3 4">
    <name type="scientific">Paracoccus onubensis</name>
    <dbReference type="NCBI Taxonomy" id="1675788"/>
    <lineage>
        <taxon>Bacteria</taxon>
        <taxon>Pseudomonadati</taxon>
        <taxon>Pseudomonadota</taxon>
        <taxon>Alphaproteobacteria</taxon>
        <taxon>Rhodobacterales</taxon>
        <taxon>Paracoccaceae</taxon>
        <taxon>Paracoccus</taxon>
    </lineage>
</organism>
<dbReference type="AlphaFoldDB" id="A0A418SPQ3"/>
<dbReference type="Proteomes" id="UP000284202">
    <property type="component" value="Unassembled WGS sequence"/>
</dbReference>
<accession>A0A418SPQ3</accession>
<keyword evidence="4" id="KW-1185">Reference proteome</keyword>
<evidence type="ECO:0000313" key="3">
    <source>
        <dbReference type="EMBL" id="RJE82913.1"/>
    </source>
</evidence>
<keyword evidence="2" id="KW-0732">Signal</keyword>
<feature type="region of interest" description="Disordered" evidence="1">
    <location>
        <begin position="52"/>
        <end position="95"/>
    </location>
</feature>
<reference evidence="4" key="1">
    <citation type="submission" date="2018-09" db="EMBL/GenBank/DDBJ databases">
        <title>Acidovorax cavernicola nov. sp. isolated from Gruta de las Maravillas (Aracena, Spain).</title>
        <authorList>
            <person name="Jurado V."/>
            <person name="Gutierrez-Patricio S."/>
            <person name="Gonzalez-Pimentel J.L."/>
            <person name="Miller A.Z."/>
            <person name="Laiz L."/>
            <person name="Saiz-Jimenez C."/>
        </authorList>
    </citation>
    <scope>NUCLEOTIDE SEQUENCE [LARGE SCALE GENOMIC DNA]</scope>
    <source>
        <strain evidence="4">1011MAR3C25</strain>
    </source>
</reference>
<dbReference type="EMBL" id="QZCG01000013">
    <property type="protein sequence ID" value="RJE82913.1"/>
    <property type="molecule type" value="Genomic_DNA"/>
</dbReference>